<keyword evidence="6" id="KW-1185">Reference proteome</keyword>
<evidence type="ECO:0000256" key="1">
    <source>
        <dbReference type="ARBA" id="ARBA00004127"/>
    </source>
</evidence>
<protein>
    <submittedName>
        <fullName evidence="5">Predicted permease</fullName>
    </submittedName>
</protein>
<dbReference type="InterPro" id="IPR000620">
    <property type="entry name" value="EamA_dom"/>
</dbReference>
<sequence length="64" mass="7304">MYLTAAIINIYVLKLLPYTVVFPLTSITYIWTLIISSKWLDEKVTKKKMIGVLSILLGAYLLVL</sequence>
<evidence type="ECO:0000313" key="5">
    <source>
        <dbReference type="EMBL" id="GAM14282.1"/>
    </source>
</evidence>
<feature type="transmembrane region" description="Helical" evidence="3">
    <location>
        <begin position="47"/>
        <end position="63"/>
    </location>
</feature>
<evidence type="ECO:0000256" key="2">
    <source>
        <dbReference type="ARBA" id="ARBA00007362"/>
    </source>
</evidence>
<keyword evidence="3" id="KW-0812">Transmembrane</keyword>
<feature type="domain" description="EamA" evidence="4">
    <location>
        <begin position="7"/>
        <end position="63"/>
    </location>
</feature>
<gene>
    <name evidence="5" type="ORF">SAMD00020551_2431</name>
</gene>
<dbReference type="EMBL" id="BASE01000054">
    <property type="protein sequence ID" value="GAM14282.1"/>
    <property type="molecule type" value="Genomic_DNA"/>
</dbReference>
<proteinExistence type="inferred from homology"/>
<keyword evidence="3" id="KW-0472">Membrane</keyword>
<evidence type="ECO:0000256" key="3">
    <source>
        <dbReference type="SAM" id="Phobius"/>
    </source>
</evidence>
<dbReference type="InterPro" id="IPR037185">
    <property type="entry name" value="EmrE-like"/>
</dbReference>
<dbReference type="STRING" id="1321606.SAMD00020551_2431"/>
<dbReference type="Gene3D" id="1.10.3730.20">
    <property type="match status" value="1"/>
</dbReference>
<dbReference type="Pfam" id="PF00892">
    <property type="entry name" value="EamA"/>
    <property type="match status" value="1"/>
</dbReference>
<comment type="caution">
    <text evidence="5">The sequence shown here is derived from an EMBL/GenBank/DDBJ whole genome shotgun (WGS) entry which is preliminary data.</text>
</comment>
<dbReference type="SUPFAM" id="SSF103481">
    <property type="entry name" value="Multidrug resistance efflux transporter EmrE"/>
    <property type="match status" value="1"/>
</dbReference>
<name>A0A0A8X5H4_MESS1</name>
<organism evidence="5 6">
    <name type="scientific">Mesobacillus selenatarsenatis (strain DSM 18680 / JCM 14380 / FERM P-15431 / SF-1)</name>
    <dbReference type="NCBI Taxonomy" id="1321606"/>
    <lineage>
        <taxon>Bacteria</taxon>
        <taxon>Bacillati</taxon>
        <taxon>Bacillota</taxon>
        <taxon>Bacilli</taxon>
        <taxon>Bacillales</taxon>
        <taxon>Bacillaceae</taxon>
        <taxon>Mesobacillus</taxon>
    </lineage>
</organism>
<feature type="transmembrane region" description="Helical" evidence="3">
    <location>
        <begin position="15"/>
        <end position="35"/>
    </location>
</feature>
<comment type="similarity">
    <text evidence="2">Belongs to the EamA transporter family.</text>
</comment>
<evidence type="ECO:0000259" key="4">
    <source>
        <dbReference type="Pfam" id="PF00892"/>
    </source>
</evidence>
<accession>A0A0A8X5H4</accession>
<dbReference type="GO" id="GO:0016020">
    <property type="term" value="C:membrane"/>
    <property type="evidence" value="ECO:0007669"/>
    <property type="project" value="InterPro"/>
</dbReference>
<dbReference type="Proteomes" id="UP000031014">
    <property type="component" value="Unassembled WGS sequence"/>
</dbReference>
<comment type="subcellular location">
    <subcellularLocation>
        <location evidence="1">Endomembrane system</location>
        <topology evidence="1">Multi-pass membrane protein</topology>
    </subcellularLocation>
</comment>
<reference evidence="5 6" key="1">
    <citation type="submission" date="2013-06" db="EMBL/GenBank/DDBJ databases">
        <title>Whole genome shotgun sequence of Bacillus selenatarsenatis SF-1.</title>
        <authorList>
            <person name="Kuroda M."/>
            <person name="Sei K."/>
            <person name="Yamashita M."/>
            <person name="Ike M."/>
        </authorList>
    </citation>
    <scope>NUCLEOTIDE SEQUENCE [LARGE SCALE GENOMIC DNA]</scope>
    <source>
        <strain evidence="5 6">SF-1</strain>
    </source>
</reference>
<dbReference type="AlphaFoldDB" id="A0A0A8X5H4"/>
<keyword evidence="3" id="KW-1133">Transmembrane helix</keyword>
<evidence type="ECO:0000313" key="6">
    <source>
        <dbReference type="Proteomes" id="UP000031014"/>
    </source>
</evidence>